<name>A0A0G0NIY7_9BACT</name>
<reference evidence="2 3" key="1">
    <citation type="journal article" date="2015" name="Nature">
        <title>rRNA introns, odd ribosomes, and small enigmatic genomes across a large radiation of phyla.</title>
        <authorList>
            <person name="Brown C.T."/>
            <person name="Hug L.A."/>
            <person name="Thomas B.C."/>
            <person name="Sharon I."/>
            <person name="Castelle C.J."/>
            <person name="Singh A."/>
            <person name="Wilkins M.J."/>
            <person name="Williams K.H."/>
            <person name="Banfield J.F."/>
        </authorList>
    </citation>
    <scope>NUCLEOTIDE SEQUENCE [LARGE SCALE GENOMIC DNA]</scope>
</reference>
<feature type="transmembrane region" description="Helical" evidence="1">
    <location>
        <begin position="73"/>
        <end position="94"/>
    </location>
</feature>
<keyword evidence="1" id="KW-0472">Membrane</keyword>
<proteinExistence type="predicted"/>
<dbReference type="AlphaFoldDB" id="A0A0G0NIY7"/>
<comment type="caution">
    <text evidence="2">The sequence shown here is derived from an EMBL/GenBank/DDBJ whole genome shotgun (WGS) entry which is preliminary data.</text>
</comment>
<sequence length="262" mass="29306">MKDYSKDILQTLQNKQIEPLPRWVFLARQIAIISAFVLSVVIGGISVSVILSSLSEVADFGMGRIMRMHPGPFLFTYLPYIWVVVMGLFSISAYMEMRHTKGGYRYQSITIVGASILASLLLGVAFHTVGMGRFVDRRVSEAIPQYRGLDARKMHLWMQPQMGMLAGRIVSGNATTTFVLEDFSGTQWIVESADAVVRGSIEGTSGERIRAAGTIIRAGVFRATELFPWERNGMMQGGMRPVTDIEQRGMLLRERNMRGMPY</sequence>
<dbReference type="Proteomes" id="UP000034665">
    <property type="component" value="Unassembled WGS sequence"/>
</dbReference>
<evidence type="ECO:0000313" key="3">
    <source>
        <dbReference type="Proteomes" id="UP000034665"/>
    </source>
</evidence>
<protein>
    <submittedName>
        <fullName evidence="2">Uncharacterized protein</fullName>
    </submittedName>
</protein>
<keyword evidence="1" id="KW-0812">Transmembrane</keyword>
<feature type="transmembrane region" description="Helical" evidence="1">
    <location>
        <begin position="30"/>
        <end position="52"/>
    </location>
</feature>
<keyword evidence="1" id="KW-1133">Transmembrane helix</keyword>
<dbReference type="STRING" id="1619013.UT41_C0001G0325"/>
<evidence type="ECO:0000313" key="2">
    <source>
        <dbReference type="EMBL" id="KKR12781.1"/>
    </source>
</evidence>
<gene>
    <name evidence="2" type="ORF">UT41_C0001G0325</name>
</gene>
<evidence type="ECO:0000256" key="1">
    <source>
        <dbReference type="SAM" id="Phobius"/>
    </source>
</evidence>
<organism evidence="2 3">
    <name type="scientific">Candidatus Wolfebacteria bacterium GW2011_GWC2_39_22</name>
    <dbReference type="NCBI Taxonomy" id="1619013"/>
    <lineage>
        <taxon>Bacteria</taxon>
        <taxon>Candidatus Wolfeibacteriota</taxon>
    </lineage>
</organism>
<dbReference type="EMBL" id="LBWR01000001">
    <property type="protein sequence ID" value="KKR12781.1"/>
    <property type="molecule type" value="Genomic_DNA"/>
</dbReference>
<accession>A0A0G0NIY7</accession>
<feature type="transmembrane region" description="Helical" evidence="1">
    <location>
        <begin position="106"/>
        <end position="129"/>
    </location>
</feature>